<dbReference type="PANTHER" id="PTHR30026">
    <property type="entry name" value="OUTER MEMBRANE PROTEIN TOLC"/>
    <property type="match status" value="1"/>
</dbReference>
<dbReference type="InterPro" id="IPR051906">
    <property type="entry name" value="TolC-like"/>
</dbReference>
<accession>A0ABV4HDS7</accession>
<dbReference type="PANTHER" id="PTHR30026:SF20">
    <property type="entry name" value="OUTER MEMBRANE PROTEIN TOLC"/>
    <property type="match status" value="1"/>
</dbReference>
<evidence type="ECO:0000256" key="4">
    <source>
        <dbReference type="ARBA" id="ARBA00022452"/>
    </source>
</evidence>
<evidence type="ECO:0000256" key="6">
    <source>
        <dbReference type="ARBA" id="ARBA00023136"/>
    </source>
</evidence>
<dbReference type="InterPro" id="IPR003423">
    <property type="entry name" value="OMP_efflux"/>
</dbReference>
<evidence type="ECO:0000313" key="10">
    <source>
        <dbReference type="EMBL" id="MEZ0452646.1"/>
    </source>
</evidence>
<dbReference type="RefSeq" id="WP_370480714.1">
    <property type="nucleotide sequence ID" value="NZ_JBEOQA010000001.1"/>
</dbReference>
<evidence type="ECO:0000256" key="1">
    <source>
        <dbReference type="ARBA" id="ARBA00004442"/>
    </source>
</evidence>
<dbReference type="Pfam" id="PF02321">
    <property type="entry name" value="OEP"/>
    <property type="match status" value="1"/>
</dbReference>
<evidence type="ECO:0000256" key="3">
    <source>
        <dbReference type="ARBA" id="ARBA00022448"/>
    </source>
</evidence>
<keyword evidence="11" id="KW-1185">Reference proteome</keyword>
<name>A0ABV4HDS7_9SPHI</name>
<evidence type="ECO:0000256" key="7">
    <source>
        <dbReference type="ARBA" id="ARBA00023237"/>
    </source>
</evidence>
<keyword evidence="3" id="KW-0813">Transport</keyword>
<keyword evidence="6" id="KW-0472">Membrane</keyword>
<keyword evidence="8" id="KW-0175">Coiled coil</keyword>
<evidence type="ECO:0000313" key="11">
    <source>
        <dbReference type="Proteomes" id="UP001566204"/>
    </source>
</evidence>
<evidence type="ECO:0000256" key="9">
    <source>
        <dbReference type="SAM" id="SignalP"/>
    </source>
</evidence>
<sequence>MMNKKLSLGLVTLASVIGLNSLHAQSLIDPSVKDIIQRAFQTNKELKLKTYEVDKARLEAEGVKANKLPHVSALGLYGYVHSNGSVDIPTVNVPLLNLGLFEGATGFSMHGQAAYAGVSVRQIIFSGLQIPNGIKALKEKVLAQQYLESASRETLSKDIIASFDQLMLLDEVDKLIADSEKRLKKEQEKVNKAIQNGLAIPYDRDKLKLALLELEEKKVEVAGNRDLLCQKIQQETSVPFEEVGGIHYTLQPIFLTEIPDNVDQRSELKALEASSKAYEYLYKKEKGGSLPAVFAFGSANYLNVFNSKLSIKDQPLLGTVNLPLNSIRGNPNLLVGLGVKWDLYTGGEHQNKIKQVKLDQTINATKKEDTEEKLNLLLSKNKVNYTTGNQKLKVGEQQLKVAQNNLSMAVKQYQAGLIDVTELLATENEWYKVNLGYFNNVLQQRTAAVELLHTSGKLLQTIHE</sequence>
<feature type="chain" id="PRO_5045532954" evidence="9">
    <location>
        <begin position="25"/>
        <end position="464"/>
    </location>
</feature>
<dbReference type="Proteomes" id="UP001566204">
    <property type="component" value="Unassembled WGS sequence"/>
</dbReference>
<comment type="caution">
    <text evidence="10">The sequence shown here is derived from an EMBL/GenBank/DDBJ whole genome shotgun (WGS) entry which is preliminary data.</text>
</comment>
<feature type="signal peptide" evidence="9">
    <location>
        <begin position="1"/>
        <end position="24"/>
    </location>
</feature>
<dbReference type="SUPFAM" id="SSF56954">
    <property type="entry name" value="Outer membrane efflux proteins (OEP)"/>
    <property type="match status" value="1"/>
</dbReference>
<proteinExistence type="inferred from homology"/>
<evidence type="ECO:0000256" key="2">
    <source>
        <dbReference type="ARBA" id="ARBA00007613"/>
    </source>
</evidence>
<reference evidence="10 11" key="1">
    <citation type="submission" date="2024-06" db="EMBL/GenBank/DDBJ databases">
        <title>Soil Sphingobacterium thalpophilum.</title>
        <authorList>
            <person name="Yang J."/>
            <person name="Li J."/>
        </authorList>
    </citation>
    <scope>NUCLEOTIDE SEQUENCE [LARGE SCALE GENOMIC DNA]</scope>
    <source>
        <strain evidence="10 11">22g91tb</strain>
    </source>
</reference>
<evidence type="ECO:0000256" key="8">
    <source>
        <dbReference type="SAM" id="Coils"/>
    </source>
</evidence>
<comment type="similarity">
    <text evidence="2">Belongs to the outer membrane factor (OMF) (TC 1.B.17) family.</text>
</comment>
<comment type="subcellular location">
    <subcellularLocation>
        <location evidence="1">Cell outer membrane</location>
    </subcellularLocation>
</comment>
<protein>
    <submittedName>
        <fullName evidence="10">TolC family protein</fullName>
    </submittedName>
</protein>
<organism evidence="10 11">
    <name type="scientific">Sphingobacterium thalpophilum</name>
    <dbReference type="NCBI Taxonomy" id="259"/>
    <lineage>
        <taxon>Bacteria</taxon>
        <taxon>Pseudomonadati</taxon>
        <taxon>Bacteroidota</taxon>
        <taxon>Sphingobacteriia</taxon>
        <taxon>Sphingobacteriales</taxon>
        <taxon>Sphingobacteriaceae</taxon>
        <taxon>Sphingobacterium</taxon>
    </lineage>
</organism>
<dbReference type="Gene3D" id="1.20.1600.10">
    <property type="entry name" value="Outer membrane efflux proteins (OEP)"/>
    <property type="match status" value="1"/>
</dbReference>
<gene>
    <name evidence="10" type="ORF">ABTW24_13665</name>
</gene>
<keyword evidence="7" id="KW-0998">Cell outer membrane</keyword>
<keyword evidence="4" id="KW-1134">Transmembrane beta strand</keyword>
<dbReference type="EMBL" id="JBEOQB010000003">
    <property type="protein sequence ID" value="MEZ0452646.1"/>
    <property type="molecule type" value="Genomic_DNA"/>
</dbReference>
<evidence type="ECO:0000256" key="5">
    <source>
        <dbReference type="ARBA" id="ARBA00022692"/>
    </source>
</evidence>
<keyword evidence="5" id="KW-0812">Transmembrane</keyword>
<keyword evidence="9" id="KW-0732">Signal</keyword>
<feature type="coiled-coil region" evidence="8">
    <location>
        <begin position="169"/>
        <end position="196"/>
    </location>
</feature>